<dbReference type="PROSITE" id="PS51498">
    <property type="entry name" value="MABP"/>
    <property type="match status" value="1"/>
</dbReference>
<organism evidence="5 6">
    <name type="scientific">Galleria mellonella</name>
    <name type="common">Greater wax moth</name>
    <dbReference type="NCBI Taxonomy" id="7137"/>
    <lineage>
        <taxon>Eukaryota</taxon>
        <taxon>Metazoa</taxon>
        <taxon>Ecdysozoa</taxon>
        <taxon>Arthropoda</taxon>
        <taxon>Hexapoda</taxon>
        <taxon>Insecta</taxon>
        <taxon>Pterygota</taxon>
        <taxon>Neoptera</taxon>
        <taxon>Endopterygota</taxon>
        <taxon>Lepidoptera</taxon>
        <taxon>Glossata</taxon>
        <taxon>Ditrysia</taxon>
        <taxon>Pyraloidea</taxon>
        <taxon>Pyralidae</taxon>
        <taxon>Galleriinae</taxon>
        <taxon>Galleria</taxon>
    </lineage>
</organism>
<dbReference type="InterPro" id="IPR005112">
    <property type="entry name" value="dDENN_dom"/>
</dbReference>
<dbReference type="InterPro" id="IPR005113">
    <property type="entry name" value="uDENN_dom"/>
</dbReference>
<dbReference type="PROSITE" id="PS50211">
    <property type="entry name" value="DENN"/>
    <property type="match status" value="1"/>
</dbReference>
<feature type="compositionally biased region" description="Polar residues" evidence="2">
    <location>
        <begin position="1007"/>
        <end position="1020"/>
    </location>
</feature>
<dbReference type="InterPro" id="IPR051696">
    <property type="entry name" value="DENN_Domain_GEFs"/>
</dbReference>
<evidence type="ECO:0000256" key="1">
    <source>
        <dbReference type="ARBA" id="ARBA00022658"/>
    </source>
</evidence>
<feature type="domain" description="UDENN" evidence="3">
    <location>
        <begin position="184"/>
        <end position="638"/>
    </location>
</feature>
<feature type="compositionally biased region" description="Low complexity" evidence="2">
    <location>
        <begin position="893"/>
        <end position="920"/>
    </location>
</feature>
<feature type="compositionally biased region" description="Gly residues" evidence="2">
    <location>
        <begin position="933"/>
        <end position="944"/>
    </location>
</feature>
<sequence length="1647" mass="180875">MDEKRVADYFVVAGLPDNPELLEDSDSGHLKGYNTKAPITDIGVLFPGLGETVPNGYELLELTPSGLPADLNHGSMRSPECFLCIRRGRDRPPLVDIGVMYEGKERLMADAEMVLKSVGGRLANVNNSSAKTYITYRRAHPTAPCNALVVVDVCVIVASKGECPPHAFCMIAKNLNKGLMGSDVYLCYKKSMNRPPLIAYKPEVLFRYPTIDRRSLAFPSSVPLFCLPMGATLELWPNIASQPKPVFSTFVLTVADATDKVYGSAVTFYESFPHTQLTEYQAETLGWRTGVSHTSHSVHANKCICLLSRWPFSDTFERWLLYILEMSWSKQPLSIPIERYIVHLLEEVPFPEPRILLQLSPTNPQDRVIVTRCDDQPLVRSGAGFRQLLLNLGPDNCLSLLALAITEQKILIHSLRPDTLTAVSEAVSSLLFPFKWQCPYIPLCPLGLAEVLHAPLPYLIGVDSRFFDLFEPPPDVTCVDLDTNNITICESLREIISTKMLPKRQAKALRNTLESLYGNIRPASPVHHSTDSKYNGEPTTSLDRDFQRRRKEQALELKIQEAFLRFMACTLQGYRSYLIPITKAPTVGTTDPHALFHMDAFLSSRDKTQRGFFALMMRTQMFTRFIEERSFVCDVDQGLTFFDECIERVATSADGPLLGCDAPVSDRTVFVLPPDPPDPEETYIYEKLDLDSALVAKCRNRSRSGAVQLLPAAALASAESLADASPMARRTKHEIAAAQRLARKANLSPESWAKCLLGACYSLYFLTLPCRLMLCRGKEHATLRSAYELLERATKLKVPCDEVCYRVMMQLCGIHSLPVLAVQLLFLMKRAGLQPNALTYGYYNRCVLEAAWPQDMPSGSQLLWNKLRIAVMGAALFRKAGAQRASRVAAATAGSSTAAATTTTTTTTTTLTTGAGESGTLPRVRSAATVTDGGEGASGSGGGLAASRTSLDSAGRRSSAWEALCRRATIVRAAPARPLAPALSAAAGILISGLPSNPDLSEKTRLRSNSLGNDDLTSPSPLKMTEKRQTIHVSPDSPTDLRILTRSESFAGDAQIIQNLQRLSFNSGGTTSNKSRCSRTLSFPEEPDKEAAATDSLEKAKDSPLKVSPRTPVLSDDPLGALNLDAVSPVAPPTVTDESPPPAPRHEYSVSPKLFHRRSSFQDDPPEPQGKLHRSETAPGGTVSSSLATLGNTLKISFGRYSPARLSLRKENMKLGKAMIETYFSPSSIAGKKSNELLQSGLSSLKSAATSIGKKFDEMKEVISANSTPVKGAFGNATSALSSLIAEEDSTDGSSEINPDEWIGGTSFQRASSDAELACAMERGSLATLLSHLPDNLYPTHNEQNTGPASVVVHMSSCSQCHQCLALLYDEDIMAGWAADDSNLNTRCTACGQHTVPLLAVQIIRTNQTQAEVLNVPYLNPLVLRKEFESILGREGDSCLAEPEFVESHPIVYWNLVWFLERANIENHLPDLLCPDFQAKYQSSDALSEVEKSGCSVRCSWDVSRLHGEAGAALYRAWRARRTHTQRSRALQALLLTEHHAAATHSVALTVLNGLLSNDLSEALRKLARWRETTSENKRYHSYYRDILFLAMAALGEYNIDLVALQREYTRALEQLGDEARPQDQPPSPTAVCCRHYFKRLALAFEE</sequence>
<dbReference type="PANTHER" id="PTHR12296">
    <property type="entry name" value="DENN DOMAIN-CONTAINING PROTEIN 4"/>
    <property type="match status" value="1"/>
</dbReference>
<accession>A0A6J1WIA0</accession>
<dbReference type="GeneID" id="113510882"/>
<dbReference type="Gene3D" id="2.100.10.50">
    <property type="match status" value="1"/>
</dbReference>
<dbReference type="RefSeq" id="XP_026750234.2">
    <property type="nucleotide sequence ID" value="XM_026894433.3"/>
</dbReference>
<dbReference type="Pfam" id="PF02141">
    <property type="entry name" value="DENN"/>
    <property type="match status" value="1"/>
</dbReference>
<evidence type="ECO:0000313" key="6">
    <source>
        <dbReference type="RefSeq" id="XP_026750234.2"/>
    </source>
</evidence>
<dbReference type="InterPro" id="IPR011990">
    <property type="entry name" value="TPR-like_helical_dom_sf"/>
</dbReference>
<dbReference type="InParanoid" id="A0A6J1WIA0"/>
<feature type="compositionally biased region" description="Basic and acidic residues" evidence="2">
    <location>
        <begin position="1089"/>
        <end position="1104"/>
    </location>
</feature>
<feature type="region of interest" description="Disordered" evidence="2">
    <location>
        <begin position="993"/>
        <end position="1039"/>
    </location>
</feature>
<gene>
    <name evidence="6" type="primary">LOC113510882</name>
</gene>
<dbReference type="Proteomes" id="UP001652740">
    <property type="component" value="Unplaced"/>
</dbReference>
<feature type="region of interest" description="Disordered" evidence="2">
    <location>
        <begin position="1065"/>
        <end position="1185"/>
    </location>
</feature>
<keyword evidence="5" id="KW-1185">Reference proteome</keyword>
<evidence type="ECO:0000259" key="4">
    <source>
        <dbReference type="PROSITE" id="PS51498"/>
    </source>
</evidence>
<evidence type="ECO:0000256" key="2">
    <source>
        <dbReference type="SAM" id="MobiDB-lite"/>
    </source>
</evidence>
<dbReference type="Gene3D" id="1.25.40.10">
    <property type="entry name" value="Tetratricopeptide repeat domain"/>
    <property type="match status" value="1"/>
</dbReference>
<feature type="region of interest" description="Disordered" evidence="2">
    <location>
        <begin position="524"/>
        <end position="545"/>
    </location>
</feature>
<feature type="domain" description="MABP" evidence="4">
    <location>
        <begin position="36"/>
        <end position="192"/>
    </location>
</feature>
<dbReference type="InterPro" id="IPR043153">
    <property type="entry name" value="DENN_C"/>
</dbReference>
<dbReference type="GO" id="GO:0005085">
    <property type="term" value="F:guanyl-nucleotide exchange factor activity"/>
    <property type="evidence" value="ECO:0007669"/>
    <property type="project" value="UniProtKB-KW"/>
</dbReference>
<dbReference type="PANTHER" id="PTHR12296:SF30">
    <property type="entry name" value="DENN DOMAIN-CONTAINING PROTEIN CRAG"/>
    <property type="match status" value="1"/>
</dbReference>
<keyword evidence="1" id="KW-0344">Guanine-nucleotide releasing factor</keyword>
<dbReference type="Pfam" id="PF03455">
    <property type="entry name" value="dDENN"/>
    <property type="match status" value="1"/>
</dbReference>
<dbReference type="Gene3D" id="3.40.50.11500">
    <property type="match status" value="1"/>
</dbReference>
<evidence type="ECO:0000313" key="5">
    <source>
        <dbReference type="Proteomes" id="UP001652740"/>
    </source>
</evidence>
<dbReference type="InterPro" id="IPR037516">
    <property type="entry name" value="Tripartite_DENN"/>
</dbReference>
<dbReference type="SMART" id="SM00801">
    <property type="entry name" value="dDENN"/>
    <property type="match status" value="1"/>
</dbReference>
<protein>
    <submittedName>
        <fullName evidence="6">DENN domain-containing protein Crag isoform X1</fullName>
    </submittedName>
</protein>
<dbReference type="GO" id="GO:0031410">
    <property type="term" value="C:cytoplasmic vesicle"/>
    <property type="evidence" value="ECO:0007669"/>
    <property type="project" value="TreeGrafter"/>
</dbReference>
<dbReference type="FunCoup" id="A0A6J1WIA0">
    <property type="interactions" value="653"/>
</dbReference>
<evidence type="ECO:0000259" key="3">
    <source>
        <dbReference type="PROSITE" id="PS50211"/>
    </source>
</evidence>
<feature type="region of interest" description="Disordered" evidence="2">
    <location>
        <begin position="893"/>
        <end position="952"/>
    </location>
</feature>
<dbReference type="GO" id="GO:0032483">
    <property type="term" value="P:regulation of Rab protein signal transduction"/>
    <property type="evidence" value="ECO:0007669"/>
    <property type="project" value="TreeGrafter"/>
</dbReference>
<name>A0A6J1WIA0_GALME</name>
<dbReference type="InterPro" id="IPR023341">
    <property type="entry name" value="MABP"/>
</dbReference>
<reference evidence="6" key="1">
    <citation type="submission" date="2025-08" db="UniProtKB">
        <authorList>
            <consortium name="RefSeq"/>
        </authorList>
    </citation>
    <scope>IDENTIFICATION</scope>
    <source>
        <tissue evidence="6">Whole larvae</tissue>
    </source>
</reference>
<dbReference type="SMART" id="SM00800">
    <property type="entry name" value="uDENN"/>
    <property type="match status" value="1"/>
</dbReference>
<dbReference type="InterPro" id="IPR001194">
    <property type="entry name" value="cDENN_dom"/>
</dbReference>
<dbReference type="KEGG" id="gmw:113510882"/>
<dbReference type="SMART" id="SM00799">
    <property type="entry name" value="DENN"/>
    <property type="match status" value="1"/>
</dbReference>
<dbReference type="Pfam" id="PF03456">
    <property type="entry name" value="uDENN"/>
    <property type="match status" value="1"/>
</dbReference>
<proteinExistence type="predicted"/>
<feature type="compositionally biased region" description="Polar residues" evidence="2">
    <location>
        <begin position="1065"/>
        <end position="1081"/>
    </location>
</feature>